<feature type="transmembrane region" description="Helical" evidence="6">
    <location>
        <begin position="565"/>
        <end position="587"/>
    </location>
</feature>
<dbReference type="InterPro" id="IPR052536">
    <property type="entry name" value="ABC-4_Integral_Memb_Prot"/>
</dbReference>
<feature type="transmembrane region" description="Helical" evidence="6">
    <location>
        <begin position="153"/>
        <end position="175"/>
    </location>
</feature>
<keyword evidence="6" id="KW-0813">Transport</keyword>
<dbReference type="OrthoDB" id="1937696at2"/>
<sequence>MTFHQLAFKNVTRNKRTYAAYFFSSMFSVMVFFVYAIFAFHPSLSNENLGNYVSLGMRFAESIIYVFSFFFVLYSMSTFLKSRKKEFGIFVIHGISNFQLKLLVFLENMIIGFGATVSGITAGLIFAKALLLIGENAIGLVGRLPFYFPWKAIIFTFIAFLTLFLFISLFTATILRGNKLIDLFTGSAKPKPEPKASIWLSLLAAVLLITGYVIALLVRKEGVFFAMIPVTIIVSIGTYFLFTQLSVSIISALKHNKKLYRHKTNMIALSNLAYRMQDNARIFFIVTIVSTVAFASIGTLVGLRSMMIDSMTSEKPYAFTYSSKKNNVQEMKHISLIEHELNKEKLEYKKLNMPAKNETSLRTGNEVTLVKQSIFNQYAKSENEETVLLKGNETIYLPYSKKGVDQFNKNEKITLKESNITLDPVKAITHSSFPLRRTSFNLLVVPDLIYNKMRNTEEENYYFFDVNRWQETRSIGNTLLKQITPSPDQAYSFSSLAVDIGKTNEGMSLMLFVGLFIGAVFFVAAGSFLYFRLYSDLDDDIRQYNAITKLGLTEKELTKVITTQLALLFFVPIIVATIHGAIALTALQHMFEYSLIKESTLVLGSFFLIQVFYFLFMRTRYIHHVKRALM</sequence>
<dbReference type="InterPro" id="IPR003838">
    <property type="entry name" value="ABC3_permease_C"/>
</dbReference>
<dbReference type="GO" id="GO:0055085">
    <property type="term" value="P:transmembrane transport"/>
    <property type="evidence" value="ECO:0007669"/>
    <property type="project" value="UniProtKB-UniRule"/>
</dbReference>
<evidence type="ECO:0000259" key="7">
    <source>
        <dbReference type="Pfam" id="PF02687"/>
    </source>
</evidence>
<keyword evidence="4 6" id="KW-1133">Transmembrane helix</keyword>
<reference evidence="9 11" key="2">
    <citation type="submission" date="2016-10" db="EMBL/GenBank/DDBJ databases">
        <authorList>
            <person name="de Groot N.N."/>
        </authorList>
    </citation>
    <scope>NUCLEOTIDE SEQUENCE [LARGE SCALE GENOMIC DNA]</scope>
    <source>
        <strain evidence="9 11">DSM 2895</strain>
    </source>
</reference>
<keyword evidence="5 6" id="KW-0472">Membrane</keyword>
<dbReference type="EMBL" id="LGUG01000004">
    <property type="protein sequence ID" value="KON97225.1"/>
    <property type="molecule type" value="Genomic_DNA"/>
</dbReference>
<evidence type="ECO:0000256" key="4">
    <source>
        <dbReference type="ARBA" id="ARBA00022989"/>
    </source>
</evidence>
<feature type="transmembrane region" description="Helical" evidence="6">
    <location>
        <begin position="509"/>
        <end position="531"/>
    </location>
</feature>
<dbReference type="PANTHER" id="PTHR46795">
    <property type="entry name" value="ABC TRANSPORTER PERMEASE-RELATED-RELATED"/>
    <property type="match status" value="1"/>
</dbReference>
<keyword evidence="2 6" id="KW-1003">Cell membrane</keyword>
<dbReference type="GO" id="GO:0005886">
    <property type="term" value="C:plasma membrane"/>
    <property type="evidence" value="ECO:0007669"/>
    <property type="project" value="UniProtKB-SubCell"/>
</dbReference>
<feature type="transmembrane region" description="Helical" evidence="6">
    <location>
        <begin position="282"/>
        <end position="303"/>
    </location>
</feature>
<accession>A0A0D1YNF2</accession>
<comment type="similarity">
    <text evidence="6">Belongs to the ABC-4 integral membrane protein family.</text>
</comment>
<dbReference type="PATRIC" id="fig|47500.8.peg.5841"/>
<feature type="transmembrane region" description="Helical" evidence="6">
    <location>
        <begin position="20"/>
        <end position="42"/>
    </location>
</feature>
<evidence type="ECO:0000313" key="11">
    <source>
        <dbReference type="Proteomes" id="UP000182836"/>
    </source>
</evidence>
<dbReference type="PIRSF" id="PIRSF018968">
    <property type="entry name" value="ABC_permease_BceB"/>
    <property type="match status" value="1"/>
</dbReference>
<evidence type="ECO:0000256" key="5">
    <source>
        <dbReference type="ARBA" id="ARBA00023136"/>
    </source>
</evidence>
<dbReference type="EMBL" id="FNED01000020">
    <property type="protein sequence ID" value="SDJ53125.1"/>
    <property type="molecule type" value="Genomic_DNA"/>
</dbReference>
<evidence type="ECO:0000256" key="3">
    <source>
        <dbReference type="ARBA" id="ARBA00022692"/>
    </source>
</evidence>
<evidence type="ECO:0000256" key="6">
    <source>
        <dbReference type="PIRNR" id="PIRNR018968"/>
    </source>
</evidence>
<dbReference type="Proteomes" id="UP000037269">
    <property type="component" value="Unassembled WGS sequence"/>
</dbReference>
<name>A0A0D1YNF2_ANEMI</name>
<feature type="domain" description="ABC3 transporter permease C-terminal" evidence="7">
    <location>
        <begin position="63"/>
        <end position="173"/>
    </location>
</feature>
<evidence type="ECO:0000313" key="8">
    <source>
        <dbReference type="EMBL" id="KON97225.1"/>
    </source>
</evidence>
<reference evidence="8 10" key="1">
    <citation type="submission" date="2015-07" db="EMBL/GenBank/DDBJ databases">
        <title>Fjat-14205 dsm 2895.</title>
        <authorList>
            <person name="Liu B."/>
            <person name="Wang J."/>
            <person name="Zhu Y."/>
            <person name="Liu G."/>
            <person name="Chen Q."/>
            <person name="Chen Z."/>
            <person name="Lan J."/>
            <person name="Che J."/>
            <person name="Ge C."/>
            <person name="Shi H."/>
            <person name="Pan Z."/>
            <person name="Liu X."/>
        </authorList>
    </citation>
    <scope>NUCLEOTIDE SEQUENCE [LARGE SCALE GENOMIC DNA]</scope>
    <source>
        <strain evidence="8 10">DSM 2895</strain>
    </source>
</reference>
<organism evidence="8 10">
    <name type="scientific">Aneurinibacillus migulanus</name>
    <name type="common">Bacillus migulanus</name>
    <dbReference type="NCBI Taxonomy" id="47500"/>
    <lineage>
        <taxon>Bacteria</taxon>
        <taxon>Bacillati</taxon>
        <taxon>Bacillota</taxon>
        <taxon>Bacilli</taxon>
        <taxon>Bacillales</taxon>
        <taxon>Paenibacillaceae</taxon>
        <taxon>Aneurinibacillus group</taxon>
        <taxon>Aneurinibacillus</taxon>
    </lineage>
</organism>
<protein>
    <submittedName>
        <fullName evidence="9">Putative ABC transport system permease protein</fullName>
    </submittedName>
</protein>
<dbReference type="RefSeq" id="WP_043063321.1">
    <property type="nucleotide sequence ID" value="NZ_BJOA01000163.1"/>
</dbReference>
<dbReference type="AlphaFoldDB" id="A0A0D1YNF2"/>
<evidence type="ECO:0000313" key="10">
    <source>
        <dbReference type="Proteomes" id="UP000037269"/>
    </source>
</evidence>
<dbReference type="Pfam" id="PF02687">
    <property type="entry name" value="FtsX"/>
    <property type="match status" value="1"/>
</dbReference>
<dbReference type="PANTHER" id="PTHR46795:SF2">
    <property type="entry name" value="ABC TRANSPORTER, PERMEASE PROTEIN"/>
    <property type="match status" value="1"/>
</dbReference>
<evidence type="ECO:0000256" key="2">
    <source>
        <dbReference type="ARBA" id="ARBA00022475"/>
    </source>
</evidence>
<dbReference type="STRING" id="47500.AF333_18905"/>
<dbReference type="GeneID" id="42307223"/>
<feature type="transmembrane region" description="Helical" evidence="6">
    <location>
        <begin position="599"/>
        <end position="617"/>
    </location>
</feature>
<feature type="transmembrane region" description="Helical" evidence="6">
    <location>
        <begin position="224"/>
        <end position="253"/>
    </location>
</feature>
<evidence type="ECO:0000313" key="9">
    <source>
        <dbReference type="EMBL" id="SDJ53125.1"/>
    </source>
</evidence>
<feature type="transmembrane region" description="Helical" evidence="6">
    <location>
        <begin position="110"/>
        <end position="133"/>
    </location>
</feature>
<keyword evidence="3 6" id="KW-0812">Transmembrane</keyword>
<feature type="transmembrane region" description="Helical" evidence="6">
    <location>
        <begin position="196"/>
        <end position="218"/>
    </location>
</feature>
<keyword evidence="10" id="KW-1185">Reference proteome</keyword>
<dbReference type="Proteomes" id="UP000182836">
    <property type="component" value="Unassembled WGS sequence"/>
</dbReference>
<evidence type="ECO:0000256" key="1">
    <source>
        <dbReference type="ARBA" id="ARBA00004651"/>
    </source>
</evidence>
<gene>
    <name evidence="8" type="ORF">AF333_18905</name>
    <name evidence="9" type="ORF">SAMN04487909_1208</name>
</gene>
<dbReference type="InterPro" id="IPR027022">
    <property type="entry name" value="ABC_permease_BceB-typ"/>
</dbReference>
<comment type="subcellular location">
    <subcellularLocation>
        <location evidence="1 6">Cell membrane</location>
        <topology evidence="1 6">Multi-pass membrane protein</topology>
    </subcellularLocation>
</comment>
<proteinExistence type="inferred from homology"/>
<feature type="transmembrane region" description="Helical" evidence="6">
    <location>
        <begin position="62"/>
        <end position="80"/>
    </location>
</feature>